<protein>
    <submittedName>
        <fullName evidence="4">Photosystem reaction center subunit H</fullName>
    </submittedName>
</protein>
<dbReference type="InterPro" id="IPR052967">
    <property type="entry name" value="Stress_Response_Assoc"/>
</dbReference>
<feature type="compositionally biased region" description="Acidic residues" evidence="1">
    <location>
        <begin position="315"/>
        <end position="327"/>
    </location>
</feature>
<feature type="domain" description="PRC-barrel" evidence="2">
    <location>
        <begin position="13"/>
        <end position="75"/>
    </location>
</feature>
<evidence type="ECO:0000313" key="4">
    <source>
        <dbReference type="EMBL" id="GHD95763.1"/>
    </source>
</evidence>
<evidence type="ECO:0000313" key="5">
    <source>
        <dbReference type="Proteomes" id="UP000608955"/>
    </source>
</evidence>
<keyword evidence="5" id="KW-1185">Reference proteome</keyword>
<dbReference type="PANTHER" id="PTHR38463:SF1">
    <property type="entry name" value="STRESS RESPONSE PROTEIN YSNF"/>
    <property type="match status" value="1"/>
</dbReference>
<dbReference type="Pfam" id="PF05239">
    <property type="entry name" value="PRC"/>
    <property type="match status" value="1"/>
</dbReference>
<organism evidence="4 5">
    <name type="scientific">Streptomyces naganishii JCM 4654</name>
    <dbReference type="NCBI Taxonomy" id="1306179"/>
    <lineage>
        <taxon>Bacteria</taxon>
        <taxon>Bacillati</taxon>
        <taxon>Actinomycetota</taxon>
        <taxon>Actinomycetes</taxon>
        <taxon>Kitasatosporales</taxon>
        <taxon>Streptomycetaceae</taxon>
        <taxon>Streptomyces</taxon>
    </lineage>
</organism>
<feature type="compositionally biased region" description="Basic and acidic residues" evidence="1">
    <location>
        <begin position="290"/>
        <end position="301"/>
    </location>
</feature>
<dbReference type="AlphaFoldDB" id="A0A918YB42"/>
<dbReference type="InterPro" id="IPR014747">
    <property type="entry name" value="Bac_photo_RC_H_C"/>
</dbReference>
<evidence type="ECO:0000259" key="2">
    <source>
        <dbReference type="Pfam" id="PF05239"/>
    </source>
</evidence>
<feature type="compositionally biased region" description="Low complexity" evidence="1">
    <location>
        <begin position="177"/>
        <end position="190"/>
    </location>
</feature>
<feature type="region of interest" description="Disordered" evidence="1">
    <location>
        <begin position="290"/>
        <end position="336"/>
    </location>
</feature>
<comment type="caution">
    <text evidence="4">The sequence shown here is derived from an EMBL/GenBank/DDBJ whole genome shotgun (WGS) entry which is preliminary data.</text>
</comment>
<dbReference type="Pfam" id="PF09557">
    <property type="entry name" value="DUF2382"/>
    <property type="match status" value="1"/>
</dbReference>
<dbReference type="InterPro" id="IPR011033">
    <property type="entry name" value="PRC_barrel-like_sf"/>
</dbReference>
<sequence length="336" mass="36092">MITREQLPAVLDHPVLDEGGKKIGDAKHIFLDDATGRPEWVSVKTGLFGTSESFVPLRDADLVGDHMEVPYTKGKVKDAPHVDIDSGGHLSQDEEHQLYDYYGIDWDEAWSRANRPGEGGWAHGAGGAAAGGAAAGGAAGAAGAAGRTAPKPGPGPTARDTAATGRPQAAAGGRSEAATGRRTPATGAQGRTREGDDAMTLSEERMHVGVERREVGRARLRKYVVTEEVEKTVPVRHEEVRVEREPITDANRDAALSGPEISEAEHEVVLHEERPVVETEAVPVERVRLTTEEHTEQETVRGRVRKERIKGEAEPVADETGETGDIDDTGRGRRRP</sequence>
<accession>A0A918YB42</accession>
<feature type="compositionally biased region" description="Low complexity" evidence="1">
    <location>
        <begin position="141"/>
        <end position="150"/>
    </location>
</feature>
<feature type="domain" description="DUF2382" evidence="3">
    <location>
        <begin position="199"/>
        <end position="310"/>
    </location>
</feature>
<dbReference type="InterPro" id="IPR027275">
    <property type="entry name" value="PRC-brl_dom"/>
</dbReference>
<dbReference type="InterPro" id="IPR019060">
    <property type="entry name" value="DUF2382"/>
</dbReference>
<reference evidence="4" key="1">
    <citation type="journal article" date="2014" name="Int. J. Syst. Evol. Microbiol.">
        <title>Complete genome sequence of Corynebacterium casei LMG S-19264T (=DSM 44701T), isolated from a smear-ripened cheese.</title>
        <authorList>
            <consortium name="US DOE Joint Genome Institute (JGI-PGF)"/>
            <person name="Walter F."/>
            <person name="Albersmeier A."/>
            <person name="Kalinowski J."/>
            <person name="Ruckert C."/>
        </authorList>
    </citation>
    <scope>NUCLEOTIDE SEQUENCE</scope>
    <source>
        <strain evidence="4">JCM 4654</strain>
    </source>
</reference>
<dbReference type="PANTHER" id="PTHR38463">
    <property type="entry name" value="STRESS RESPONSE PROTEIN YSNF"/>
    <property type="match status" value="1"/>
</dbReference>
<evidence type="ECO:0000259" key="3">
    <source>
        <dbReference type="Pfam" id="PF09557"/>
    </source>
</evidence>
<dbReference type="Gene3D" id="3.90.50.10">
    <property type="entry name" value="Photosynthetic Reaction Center, subunit H, domain 2"/>
    <property type="match status" value="1"/>
</dbReference>
<evidence type="ECO:0000256" key="1">
    <source>
        <dbReference type="SAM" id="MobiDB-lite"/>
    </source>
</evidence>
<dbReference type="RefSeq" id="WP_190181171.1">
    <property type="nucleotide sequence ID" value="NZ_BMVF01000023.1"/>
</dbReference>
<dbReference type="EMBL" id="BMVF01000023">
    <property type="protein sequence ID" value="GHD95763.1"/>
    <property type="molecule type" value="Genomic_DNA"/>
</dbReference>
<proteinExistence type="predicted"/>
<reference evidence="4" key="2">
    <citation type="submission" date="2020-09" db="EMBL/GenBank/DDBJ databases">
        <authorList>
            <person name="Sun Q."/>
            <person name="Ohkuma M."/>
        </authorList>
    </citation>
    <scope>NUCLEOTIDE SEQUENCE</scope>
    <source>
        <strain evidence="4">JCM 4654</strain>
    </source>
</reference>
<feature type="region of interest" description="Disordered" evidence="1">
    <location>
        <begin position="124"/>
        <end position="199"/>
    </location>
</feature>
<feature type="compositionally biased region" description="Gly residues" evidence="1">
    <location>
        <begin position="124"/>
        <end position="140"/>
    </location>
</feature>
<dbReference type="SUPFAM" id="SSF50346">
    <property type="entry name" value="PRC-barrel domain"/>
    <property type="match status" value="1"/>
</dbReference>
<dbReference type="Proteomes" id="UP000608955">
    <property type="component" value="Unassembled WGS sequence"/>
</dbReference>
<gene>
    <name evidence="4" type="ORF">GCM10010508_61770</name>
</gene>
<dbReference type="GO" id="GO:0030077">
    <property type="term" value="C:plasma membrane light-harvesting complex"/>
    <property type="evidence" value="ECO:0007669"/>
    <property type="project" value="InterPro"/>
</dbReference>
<name>A0A918YB42_9ACTN</name>
<dbReference type="GO" id="GO:0019684">
    <property type="term" value="P:photosynthesis, light reaction"/>
    <property type="evidence" value="ECO:0007669"/>
    <property type="project" value="InterPro"/>
</dbReference>